<accession>A0A0G1FQ67</accession>
<name>A0A0G1FQ67_9BACT</name>
<organism evidence="1 2">
    <name type="scientific">Candidatus Woesebacteria bacterium GW2011_GWB1_43_14</name>
    <dbReference type="NCBI Taxonomy" id="1618578"/>
    <lineage>
        <taxon>Bacteria</taxon>
        <taxon>Candidatus Woeseibacteriota</taxon>
    </lineage>
</organism>
<dbReference type="Proteomes" id="UP000034090">
    <property type="component" value="Unassembled WGS sequence"/>
</dbReference>
<gene>
    <name evidence="1" type="ORF">UV74_C0013G0288</name>
</gene>
<protein>
    <recommendedName>
        <fullName evidence="3">Restriction endonuclease</fullName>
    </recommendedName>
</protein>
<proteinExistence type="predicted"/>
<dbReference type="EMBL" id="LCFQ01000013">
    <property type="protein sequence ID" value="KKS97166.1"/>
    <property type="molecule type" value="Genomic_DNA"/>
</dbReference>
<evidence type="ECO:0000313" key="1">
    <source>
        <dbReference type="EMBL" id="KKS97166.1"/>
    </source>
</evidence>
<dbReference type="STRING" id="1618578.UV74_C0013G0288"/>
<dbReference type="PATRIC" id="fig|1618578.3.peg.639"/>
<dbReference type="AlphaFoldDB" id="A0A0G1FQ67"/>
<comment type="caution">
    <text evidence="1">The sequence shown here is derived from an EMBL/GenBank/DDBJ whole genome shotgun (WGS) entry which is preliminary data.</text>
</comment>
<reference evidence="1 2" key="1">
    <citation type="journal article" date="2015" name="Nature">
        <title>rRNA introns, odd ribosomes, and small enigmatic genomes across a large radiation of phyla.</title>
        <authorList>
            <person name="Brown C.T."/>
            <person name="Hug L.A."/>
            <person name="Thomas B.C."/>
            <person name="Sharon I."/>
            <person name="Castelle C.J."/>
            <person name="Singh A."/>
            <person name="Wilkins M.J."/>
            <person name="Williams K.H."/>
            <person name="Banfield J.F."/>
        </authorList>
    </citation>
    <scope>NUCLEOTIDE SEQUENCE [LARGE SCALE GENOMIC DNA]</scope>
</reference>
<evidence type="ECO:0000313" key="2">
    <source>
        <dbReference type="Proteomes" id="UP000034090"/>
    </source>
</evidence>
<sequence length="482" mass="55718">MKISQIYKLNKTQHELDFVDIDPSKDKAVFLDPFFISTRPQPWCIDVSRTIKSFFQHAIDLIKSDEVDKARALFVHLNEPNEICLGLSRSKPQGRGAGNDDSRRIYESILESKAVQTGLVEDLEDTAIFIDRIARDKVSDMTTNIIRKHLVGYTKSQCELWNIPLTSDVPSGFFWDPANKRWEIVHTDRLVVRNKPLLLVPKISVSFHKEYIDQKYYQHFALNYLQGEHLAKDSSLVRERTLKDGSKHRYVTKKDIKEKEAPFSKEFLREFTKSHPEVFKNFRSSKAQSVQPIGNKDLEDIDVGALVDYLINLLNSLTAGGDNASAYHKLIIGVLEFIFYPSLNNPVKEKEINDGRKRIDITFDNSANDGFFYTLHNLHQITSRYIFVECKNYSEDPKNPEIDQLAGRFSVNTSKFGFLVCRLISDKNLFLKRCQDMWKQKNELIIPLTDLEIIAILKNIKSGVIRTEEQLLNDLRRKIILS</sequence>
<evidence type="ECO:0008006" key="3">
    <source>
        <dbReference type="Google" id="ProtNLM"/>
    </source>
</evidence>